<dbReference type="EMBL" id="KB293080">
    <property type="protein sequence ID" value="ELU16556.1"/>
    <property type="molecule type" value="Genomic_DNA"/>
</dbReference>
<dbReference type="HOGENOM" id="CLU_245101_0_0_1"/>
<gene>
    <name evidence="1" type="ORF">CAPTEDRAFT_203750</name>
</gene>
<dbReference type="InterPro" id="IPR005068">
    <property type="entry name" value="Phage_lambda_Stf-r2"/>
</dbReference>
<dbReference type="EMBL" id="AMQN01017401">
    <property type="status" value="NOT_ANNOTATED_CDS"/>
    <property type="molecule type" value="Genomic_DNA"/>
</dbReference>
<organism evidence="1">
    <name type="scientific">Capitella teleta</name>
    <name type="common">Polychaete worm</name>
    <dbReference type="NCBI Taxonomy" id="283909"/>
    <lineage>
        <taxon>Eukaryota</taxon>
        <taxon>Metazoa</taxon>
        <taxon>Spiralia</taxon>
        <taxon>Lophotrochozoa</taxon>
        <taxon>Annelida</taxon>
        <taxon>Polychaeta</taxon>
        <taxon>Sedentaria</taxon>
        <taxon>Scolecida</taxon>
        <taxon>Capitellidae</taxon>
        <taxon>Capitella</taxon>
    </lineage>
</organism>
<dbReference type="GO" id="GO:0019062">
    <property type="term" value="P:virion attachment to host cell"/>
    <property type="evidence" value="ECO:0007669"/>
    <property type="project" value="InterPro"/>
</dbReference>
<evidence type="ECO:0000313" key="3">
    <source>
        <dbReference type="Proteomes" id="UP000014760"/>
    </source>
</evidence>
<protein>
    <submittedName>
        <fullName evidence="1 2">Uncharacterized protein</fullName>
    </submittedName>
</protein>
<reference evidence="3" key="1">
    <citation type="submission" date="2012-12" db="EMBL/GenBank/DDBJ databases">
        <authorList>
            <person name="Hellsten U."/>
            <person name="Grimwood J."/>
            <person name="Chapman J.A."/>
            <person name="Shapiro H."/>
            <person name="Aerts A."/>
            <person name="Otillar R.P."/>
            <person name="Terry A.Y."/>
            <person name="Boore J.L."/>
            <person name="Simakov O."/>
            <person name="Marletaz F."/>
            <person name="Cho S.-J."/>
            <person name="Edsinger-Gonzales E."/>
            <person name="Havlak P."/>
            <person name="Kuo D.-H."/>
            <person name="Larsson T."/>
            <person name="Lv J."/>
            <person name="Arendt D."/>
            <person name="Savage R."/>
            <person name="Osoegawa K."/>
            <person name="de Jong P."/>
            <person name="Lindberg D.R."/>
            <person name="Seaver E.C."/>
            <person name="Weisblat D.A."/>
            <person name="Putnam N.H."/>
            <person name="Grigoriev I.V."/>
            <person name="Rokhsar D.S."/>
        </authorList>
    </citation>
    <scope>NUCLEOTIDE SEQUENCE</scope>
    <source>
        <strain evidence="3">I ESC-2004</strain>
    </source>
</reference>
<name>R7VJJ9_CAPTE</name>
<dbReference type="EnsemblMetazoa" id="CapteT203750">
    <property type="protein sequence ID" value="CapteP203750"/>
    <property type="gene ID" value="CapteG203750"/>
</dbReference>
<dbReference type="GO" id="GO:0046718">
    <property type="term" value="P:symbiont entry into host cell"/>
    <property type="evidence" value="ECO:0007669"/>
    <property type="project" value="InterPro"/>
</dbReference>
<sequence>MPPAIAAVGAAFASAAAAVAAFSVTTWVAIAGVAMAGVALLNKPKMPGSGTSPSDRKQVIRSPASSMVGVIGKSQLGGVLTFAEERKSSSEEGDDELNLIITIAGHTQAAGTPVIKSVNKVFMDDREVPLGSSHSGKVFIRVYDGSQQKIDDIGTELTGLPSWRNDMIGKGICFAHVRLRFDQELFPSGVPNFVFEVDSVNDGTNGWTVDFSKSNHITTPKWYPAVQVGMVYQLRPFTLSFDAIFNTVDGVQRSGSIVNDSRLWMGVTNGKFSCGAGKFETVTEAVVTANEIHKFRLSYDGAFNFYLNDKLVASDTGSIQPQVYVFEALIIGALNSNGSIGHRINGRFSNIVYSWDEDSRLYKNLASSANQPDSKVIVDSYSARHGTLVTTDIQSAYIKFIDDKPVVNPSLSSDATLTYLQQHFGAKEDEIDFESFDITRPICAEMVATGDGKEEPRYTANGAFNFDEPHKQVIDKIRVTAAGKLTYLYGKFGFQVGAYNGPADFVLTEDDIIGDVSVKPQPDRRSLINTCKGKHVWPEGKFQEVDFPQVYSETMLADDGEELTKDLDLEFCHSPYQCQRLAANDIARARLPVITVPCNWRAFECHLGRNIKLHMPSIGFDHKECVVEGWELDPERGVTLTLREDSPTVWTDIIGKVPILPPDVNLPDPTKVAPVTNIQMNELEVDNIWEVRVSWQHANPSSIYEYQVLIEKEVNSQWVEKLSANPKSQQVRLNNPESGNYRATIVAINRFDVKSPAAMGTFTCNVPEVTLTGIAANVDNSVYPASALIVAEVQGAASFPAESIVYETECKTVSTQWLAAGRGTAASCRLSSLDAGVHSARMRAIPPYGKKSEWLQTEFEVFAADQPTELTFTADPSFDRWGFITWAGAGQSWEVTVADSNNQVLWNSTTTERLMWLDWLKPGLYNIAVRARAGAFISGWSSVSQLINELPAPTDLTFDTSNASPGSTGTLNWQTSDGRPQTFDVEVLSDGIRIYASPSYETNEPLPLLLPGTYQFRVRSRWNGQVSGWTTISFGYELAPADIDDLQLRALGNQAVLSWAKPAEDIYGAGFVQIRYTPKTGSNATWETASRLADRLTGNTTSISVALLNGTYLIKAVNSQGLWSDNAAAVVSNMADSIGYNRILVRDEPTTWPGDKNKASITGSVINLQDDASNNQPPSYTMEQPLDLGGVFTVRLQMEADGSVYEQDLIDDRLDPIDDWPQFDGEKPGNTTLQYFVSRTEDDPASPTANWSPWTEFVLGEFRSRAFKLQVQLLTDTPVAVGTISGLKLLADVPDRQEQQENISIPAAAVMQALPVPATGWRSATESNSMANPDYHIDNLPGAQFRAELNDTLTEIKNNKSDKAPTDAAIANLQTNKLDKTGTAADSAKLGGIAPSGYALKLHSHTADDLPTATLSAKGVVQLLDNITSASTVTAATPNAVRLVNDKAVSAYDLAESAKTTADAAYPKAGGDLAGTINYTPDTGNVITLDNKTVLYRHTAAGAISFGADEAVVIGSGESRSLTAQNVDMLQEVLHLSSDGQMVLRTNLNGGWSSRQEFVFETDGGSITSAKCRVHIWRVGV</sequence>
<evidence type="ECO:0000313" key="2">
    <source>
        <dbReference type="EnsemblMetazoa" id="CapteP203750"/>
    </source>
</evidence>
<reference evidence="2" key="3">
    <citation type="submission" date="2015-06" db="UniProtKB">
        <authorList>
            <consortium name="EnsemblMetazoa"/>
        </authorList>
    </citation>
    <scope>IDENTIFICATION</scope>
</reference>
<evidence type="ECO:0000313" key="1">
    <source>
        <dbReference type="EMBL" id="ELU16556.1"/>
    </source>
</evidence>
<proteinExistence type="predicted"/>
<keyword evidence="3" id="KW-1185">Reference proteome</keyword>
<reference evidence="1 3" key="2">
    <citation type="journal article" date="2013" name="Nature">
        <title>Insights into bilaterian evolution from three spiralian genomes.</title>
        <authorList>
            <person name="Simakov O."/>
            <person name="Marletaz F."/>
            <person name="Cho S.J."/>
            <person name="Edsinger-Gonzales E."/>
            <person name="Havlak P."/>
            <person name="Hellsten U."/>
            <person name="Kuo D.H."/>
            <person name="Larsson T."/>
            <person name="Lv J."/>
            <person name="Arendt D."/>
            <person name="Savage R."/>
            <person name="Osoegawa K."/>
            <person name="de Jong P."/>
            <person name="Grimwood J."/>
            <person name="Chapman J.A."/>
            <person name="Shapiro H."/>
            <person name="Aerts A."/>
            <person name="Otillar R.P."/>
            <person name="Terry A.Y."/>
            <person name="Boore J.L."/>
            <person name="Grigoriev I.V."/>
            <person name="Lindberg D.R."/>
            <person name="Seaver E.C."/>
            <person name="Weisblat D.A."/>
            <person name="Putnam N.H."/>
            <person name="Rokhsar D.S."/>
        </authorList>
    </citation>
    <scope>NUCLEOTIDE SEQUENCE</scope>
    <source>
        <strain evidence="1 3">I ESC-2004</strain>
    </source>
</reference>
<dbReference type="Proteomes" id="UP000014760">
    <property type="component" value="Unassembled WGS sequence"/>
</dbReference>
<dbReference type="Pfam" id="PF03406">
    <property type="entry name" value="Phage_fiber_2"/>
    <property type="match status" value="1"/>
</dbReference>
<accession>R7VJJ9</accession>